<name>A0AAN6SLG3_9PEZI</name>
<comment type="caution">
    <text evidence="7">The sequence shown here is derived from an EMBL/GenBank/DDBJ whole genome shotgun (WGS) entry which is preliminary data.</text>
</comment>
<dbReference type="PROSITE" id="PS50865">
    <property type="entry name" value="ZF_MYND_2"/>
    <property type="match status" value="1"/>
</dbReference>
<evidence type="ECO:0000256" key="4">
    <source>
        <dbReference type="PROSITE-ProRule" id="PRU00134"/>
    </source>
</evidence>
<dbReference type="Gene3D" id="6.10.140.2220">
    <property type="match status" value="1"/>
</dbReference>
<organism evidence="7 8">
    <name type="scientific">Parachaetomium inaequale</name>
    <dbReference type="NCBI Taxonomy" id="2588326"/>
    <lineage>
        <taxon>Eukaryota</taxon>
        <taxon>Fungi</taxon>
        <taxon>Dikarya</taxon>
        <taxon>Ascomycota</taxon>
        <taxon>Pezizomycotina</taxon>
        <taxon>Sordariomycetes</taxon>
        <taxon>Sordariomycetidae</taxon>
        <taxon>Sordariales</taxon>
        <taxon>Chaetomiaceae</taxon>
        <taxon>Parachaetomium</taxon>
    </lineage>
</organism>
<keyword evidence="1" id="KW-0479">Metal-binding</keyword>
<keyword evidence="8" id="KW-1185">Reference proteome</keyword>
<dbReference type="SUPFAM" id="SSF144232">
    <property type="entry name" value="HIT/MYND zinc finger-like"/>
    <property type="match status" value="1"/>
</dbReference>
<gene>
    <name evidence="7" type="ORF">C8A01DRAFT_41849</name>
</gene>
<evidence type="ECO:0000256" key="1">
    <source>
        <dbReference type="ARBA" id="ARBA00022723"/>
    </source>
</evidence>
<evidence type="ECO:0000256" key="2">
    <source>
        <dbReference type="ARBA" id="ARBA00022771"/>
    </source>
</evidence>
<evidence type="ECO:0000256" key="3">
    <source>
        <dbReference type="ARBA" id="ARBA00022833"/>
    </source>
</evidence>
<feature type="region of interest" description="Disordered" evidence="5">
    <location>
        <begin position="1"/>
        <end position="35"/>
    </location>
</feature>
<protein>
    <recommendedName>
        <fullName evidence="6">MYND-type domain-containing protein</fullName>
    </recommendedName>
</protein>
<dbReference type="GO" id="GO:0008270">
    <property type="term" value="F:zinc ion binding"/>
    <property type="evidence" value="ECO:0007669"/>
    <property type="project" value="UniProtKB-KW"/>
</dbReference>
<evidence type="ECO:0000256" key="5">
    <source>
        <dbReference type="SAM" id="MobiDB-lite"/>
    </source>
</evidence>
<evidence type="ECO:0000313" key="8">
    <source>
        <dbReference type="Proteomes" id="UP001303115"/>
    </source>
</evidence>
<keyword evidence="2 4" id="KW-0863">Zinc-finger</keyword>
<feature type="domain" description="MYND-type" evidence="6">
    <location>
        <begin position="45"/>
        <end position="91"/>
    </location>
</feature>
<dbReference type="Proteomes" id="UP001303115">
    <property type="component" value="Unassembled WGS sequence"/>
</dbReference>
<sequence>MAFDRDLAADLSDTTQGHKAETSPVTGVTGTTGAFLPPNRRNTTCALCGEPDAATRCSGCLIRHGDSITFATAFCSKECQKDDWKLHKASCQQVQQFERAASIFQEIFEHSYTTASPDGYVESVAVENGMMTIRLSPFPRHLALTPEAAMAAMMSGNFSMILWHWKPLLEMLIRPICLRIDSLRVFVKNIQTPWHVVYTDCVKCTPLLLHDTIAVTLPYGRSFILDVTAFQFGRKETVSLMLVYTENRIHKFTKPEEVAPEIPGTLEPGGTPPLCGVRRREDGHVQTLVLGLLPQIEARFGGVKEFLSLKGREFDVARAAVVAAAKRGLDLLTEEMNAGSEMKIVNVPAAHGVSPGLVAPDRVKLVWYKKGDKKLGRRKTETLGQLWKTRWEKAVKIELPSEKAD</sequence>
<evidence type="ECO:0000259" key="6">
    <source>
        <dbReference type="PROSITE" id="PS50865"/>
    </source>
</evidence>
<dbReference type="AlphaFoldDB" id="A0AAN6SLG3"/>
<dbReference type="EMBL" id="MU854724">
    <property type="protein sequence ID" value="KAK4031693.1"/>
    <property type="molecule type" value="Genomic_DNA"/>
</dbReference>
<evidence type="ECO:0000313" key="7">
    <source>
        <dbReference type="EMBL" id="KAK4031693.1"/>
    </source>
</evidence>
<dbReference type="InterPro" id="IPR002893">
    <property type="entry name" value="Znf_MYND"/>
</dbReference>
<dbReference type="Pfam" id="PF01753">
    <property type="entry name" value="zf-MYND"/>
    <property type="match status" value="1"/>
</dbReference>
<keyword evidence="3" id="KW-0862">Zinc</keyword>
<proteinExistence type="predicted"/>
<accession>A0AAN6SLG3</accession>
<reference evidence="8" key="1">
    <citation type="journal article" date="2023" name="Mol. Phylogenet. Evol.">
        <title>Genome-scale phylogeny and comparative genomics of the fungal order Sordariales.</title>
        <authorList>
            <person name="Hensen N."/>
            <person name="Bonometti L."/>
            <person name="Westerberg I."/>
            <person name="Brannstrom I.O."/>
            <person name="Guillou S."/>
            <person name="Cros-Aarteil S."/>
            <person name="Calhoun S."/>
            <person name="Haridas S."/>
            <person name="Kuo A."/>
            <person name="Mondo S."/>
            <person name="Pangilinan J."/>
            <person name="Riley R."/>
            <person name="LaButti K."/>
            <person name="Andreopoulos B."/>
            <person name="Lipzen A."/>
            <person name="Chen C."/>
            <person name="Yan M."/>
            <person name="Daum C."/>
            <person name="Ng V."/>
            <person name="Clum A."/>
            <person name="Steindorff A."/>
            <person name="Ohm R.A."/>
            <person name="Martin F."/>
            <person name="Silar P."/>
            <person name="Natvig D.O."/>
            <person name="Lalanne C."/>
            <person name="Gautier V."/>
            <person name="Ament-Velasquez S.L."/>
            <person name="Kruys A."/>
            <person name="Hutchinson M.I."/>
            <person name="Powell A.J."/>
            <person name="Barry K."/>
            <person name="Miller A.N."/>
            <person name="Grigoriev I.V."/>
            <person name="Debuchy R."/>
            <person name="Gladieux P."/>
            <person name="Hiltunen Thoren M."/>
            <person name="Johannesson H."/>
        </authorList>
    </citation>
    <scope>NUCLEOTIDE SEQUENCE [LARGE SCALE GENOMIC DNA]</scope>
    <source>
        <strain evidence="8">CBS 284.82</strain>
    </source>
</reference>